<comment type="caution">
    <text evidence="1">The sequence shown here is derived from an EMBL/GenBank/DDBJ whole genome shotgun (WGS) entry which is preliminary data.</text>
</comment>
<sequence length="25" mass="3004">MLTKEDDFNYTTDDLNTIDRKDIVK</sequence>
<protein>
    <submittedName>
        <fullName evidence="1">Uncharacterized protein</fullName>
    </submittedName>
</protein>
<reference evidence="1" key="1">
    <citation type="journal article" date="2013" name="Environ. Microbiol.">
        <title>Microbiota from the distal guts of lean and obese adolescents exhibit partial functional redundancy besides clear differences in community structure.</title>
        <authorList>
            <person name="Ferrer M."/>
            <person name="Ruiz A."/>
            <person name="Lanza F."/>
            <person name="Haange S.B."/>
            <person name="Oberbach A."/>
            <person name="Till H."/>
            <person name="Bargiela R."/>
            <person name="Campoy C."/>
            <person name="Segura M.T."/>
            <person name="Richter M."/>
            <person name="von Bergen M."/>
            <person name="Seifert J."/>
            <person name="Suarez A."/>
        </authorList>
    </citation>
    <scope>NUCLEOTIDE SEQUENCE</scope>
</reference>
<organism evidence="1">
    <name type="scientific">human gut metagenome</name>
    <dbReference type="NCBI Taxonomy" id="408170"/>
    <lineage>
        <taxon>unclassified sequences</taxon>
        <taxon>metagenomes</taxon>
        <taxon>organismal metagenomes</taxon>
    </lineage>
</organism>
<name>K1SHN5_9ZZZZ</name>
<dbReference type="EMBL" id="AJWZ01008728">
    <property type="protein sequence ID" value="EKC53300.1"/>
    <property type="molecule type" value="Genomic_DNA"/>
</dbReference>
<evidence type="ECO:0000313" key="1">
    <source>
        <dbReference type="EMBL" id="EKC53300.1"/>
    </source>
</evidence>
<dbReference type="AlphaFoldDB" id="K1SHN5"/>
<feature type="non-terminal residue" evidence="1">
    <location>
        <position position="25"/>
    </location>
</feature>
<accession>K1SHN5</accession>
<proteinExistence type="predicted"/>
<gene>
    <name evidence="1" type="ORF">OBE_12662</name>
</gene>